<evidence type="ECO:0000313" key="4">
    <source>
        <dbReference type="EMBL" id="CAD9771099.1"/>
    </source>
</evidence>
<dbReference type="PROSITE" id="PS50222">
    <property type="entry name" value="EF_HAND_2"/>
    <property type="match status" value="2"/>
</dbReference>
<protein>
    <recommendedName>
        <fullName evidence="3">EF-hand domain-containing protein</fullName>
    </recommendedName>
</protein>
<feature type="domain" description="EF-hand" evidence="3">
    <location>
        <begin position="165"/>
        <end position="200"/>
    </location>
</feature>
<dbReference type="Gene3D" id="1.10.238.10">
    <property type="entry name" value="EF-hand"/>
    <property type="match status" value="1"/>
</dbReference>
<feature type="region of interest" description="Disordered" evidence="2">
    <location>
        <begin position="44"/>
        <end position="73"/>
    </location>
</feature>
<dbReference type="GO" id="GO:0005509">
    <property type="term" value="F:calcium ion binding"/>
    <property type="evidence" value="ECO:0007669"/>
    <property type="project" value="InterPro"/>
</dbReference>
<dbReference type="SUPFAM" id="SSF47473">
    <property type="entry name" value="EF-hand"/>
    <property type="match status" value="1"/>
</dbReference>
<dbReference type="AlphaFoldDB" id="A0A7S2TVJ2"/>
<keyword evidence="1" id="KW-0106">Calcium</keyword>
<gene>
    <name evidence="4" type="ORF">LSP00402_LOCUS15089</name>
</gene>
<feature type="domain" description="EF-hand" evidence="3">
    <location>
        <begin position="111"/>
        <end position="146"/>
    </location>
</feature>
<dbReference type="EMBL" id="HBHP01024302">
    <property type="protein sequence ID" value="CAD9771099.1"/>
    <property type="molecule type" value="Transcribed_RNA"/>
</dbReference>
<evidence type="ECO:0000256" key="1">
    <source>
        <dbReference type="ARBA" id="ARBA00022837"/>
    </source>
</evidence>
<dbReference type="CDD" id="cd00051">
    <property type="entry name" value="EFh"/>
    <property type="match status" value="1"/>
</dbReference>
<reference evidence="4" key="1">
    <citation type="submission" date="2021-01" db="EMBL/GenBank/DDBJ databases">
        <authorList>
            <person name="Corre E."/>
            <person name="Pelletier E."/>
            <person name="Niang G."/>
            <person name="Scheremetjew M."/>
            <person name="Finn R."/>
            <person name="Kale V."/>
            <person name="Holt S."/>
            <person name="Cochrane G."/>
            <person name="Meng A."/>
            <person name="Brown T."/>
            <person name="Cohen L."/>
        </authorList>
    </citation>
    <scope>NUCLEOTIDE SEQUENCE</scope>
    <source>
        <strain evidence="4">CCMP622</strain>
    </source>
</reference>
<dbReference type="InterPro" id="IPR002048">
    <property type="entry name" value="EF_hand_dom"/>
</dbReference>
<dbReference type="SMART" id="SM00054">
    <property type="entry name" value="EFh"/>
    <property type="match status" value="2"/>
</dbReference>
<sequence length="230" mass="25612">MADIDPYHDMVVTAMEGLANDIAQALPSDPLGFLVERLLEMQDFRPKKKSEEEEEKMKKSCKDEDKEQGEANKRKKPFCGSLIMSATSIASTGSEVQAEDEIYFDEAEIEDRLTEAQRMFELIDRDGDGFITLLELIKQLRGHPEVSEYLRLPVVRNEASPKNARDRDELVLWFGKADLNQDKRISLGEFLAAVRSHLPKASPGGAAKRKENVSDTVSTVGNVVLGLGSA</sequence>
<evidence type="ECO:0000259" key="3">
    <source>
        <dbReference type="PROSITE" id="PS50222"/>
    </source>
</evidence>
<dbReference type="Pfam" id="PF13499">
    <property type="entry name" value="EF-hand_7"/>
    <property type="match status" value="1"/>
</dbReference>
<dbReference type="InterPro" id="IPR011992">
    <property type="entry name" value="EF-hand-dom_pair"/>
</dbReference>
<accession>A0A7S2TVJ2</accession>
<dbReference type="InterPro" id="IPR018247">
    <property type="entry name" value="EF_Hand_1_Ca_BS"/>
</dbReference>
<proteinExistence type="predicted"/>
<dbReference type="PROSITE" id="PS00018">
    <property type="entry name" value="EF_HAND_1"/>
    <property type="match status" value="2"/>
</dbReference>
<evidence type="ECO:0000256" key="2">
    <source>
        <dbReference type="SAM" id="MobiDB-lite"/>
    </source>
</evidence>
<feature type="compositionally biased region" description="Basic and acidic residues" evidence="2">
    <location>
        <begin position="44"/>
        <end position="72"/>
    </location>
</feature>
<organism evidence="4">
    <name type="scientific">Lotharella oceanica</name>
    <dbReference type="NCBI Taxonomy" id="641309"/>
    <lineage>
        <taxon>Eukaryota</taxon>
        <taxon>Sar</taxon>
        <taxon>Rhizaria</taxon>
        <taxon>Cercozoa</taxon>
        <taxon>Chlorarachniophyceae</taxon>
        <taxon>Lotharella</taxon>
    </lineage>
</organism>
<name>A0A7S2TVJ2_9EUKA</name>